<dbReference type="EMBL" id="PGOL01000038">
    <property type="protein sequence ID" value="PKI78618.1"/>
    <property type="molecule type" value="Genomic_DNA"/>
</dbReference>
<evidence type="ECO:0000313" key="1">
    <source>
        <dbReference type="EMBL" id="PKI78618.1"/>
    </source>
</evidence>
<evidence type="ECO:0000313" key="2">
    <source>
        <dbReference type="Proteomes" id="UP000233551"/>
    </source>
</evidence>
<dbReference type="AlphaFoldDB" id="A0A2I0LD59"/>
<comment type="caution">
    <text evidence="1">The sequence shown here is derived from an EMBL/GenBank/DDBJ whole genome shotgun (WGS) entry which is preliminary data.</text>
</comment>
<keyword evidence="2" id="KW-1185">Reference proteome</keyword>
<organism evidence="1 2">
    <name type="scientific">Punica granatum</name>
    <name type="common">Pomegranate</name>
    <dbReference type="NCBI Taxonomy" id="22663"/>
    <lineage>
        <taxon>Eukaryota</taxon>
        <taxon>Viridiplantae</taxon>
        <taxon>Streptophyta</taxon>
        <taxon>Embryophyta</taxon>
        <taxon>Tracheophyta</taxon>
        <taxon>Spermatophyta</taxon>
        <taxon>Magnoliopsida</taxon>
        <taxon>eudicotyledons</taxon>
        <taxon>Gunneridae</taxon>
        <taxon>Pentapetalae</taxon>
        <taxon>rosids</taxon>
        <taxon>malvids</taxon>
        <taxon>Myrtales</taxon>
        <taxon>Lythraceae</taxon>
        <taxon>Punica</taxon>
    </lineage>
</organism>
<accession>A0A2I0LD59</accession>
<sequence length="285" mass="32760">MERRILLPGSHLLDAFVPDSPTLEDFNNTLNRYWDMEWYFALSIAARYLSVRYDSNISQSSIDCLLGILSSEISLEINSVSKNFYERVQIQERVRQVRCLVNSTNVAQNQNVFSEWYKIFVSTTYYNPNVICMVMGIATYDKPILVDYVRLPSKMVVLFRDQWLNLTSSRQDDDTGIVEVMRGAKMGENDPFVIAKCRTGGEKKKGTTRATLGSHQKEILMQVPKQDHLFYGPDMFGIQRDLQSQPEHYKHVDTPSGSPIQHTEADPWLTGLYTRYAVPPDSIPR</sequence>
<dbReference type="Proteomes" id="UP000233551">
    <property type="component" value="Unassembled WGS sequence"/>
</dbReference>
<protein>
    <submittedName>
        <fullName evidence="1">Uncharacterized protein</fullName>
    </submittedName>
</protein>
<name>A0A2I0LD59_PUNGR</name>
<reference evidence="1 2" key="1">
    <citation type="submission" date="2017-11" db="EMBL/GenBank/DDBJ databases">
        <title>De-novo sequencing of pomegranate (Punica granatum L.) genome.</title>
        <authorList>
            <person name="Akparov Z."/>
            <person name="Amiraslanov A."/>
            <person name="Hajiyeva S."/>
            <person name="Abbasov M."/>
            <person name="Kaur K."/>
            <person name="Hamwieh A."/>
            <person name="Solovyev V."/>
            <person name="Salamov A."/>
            <person name="Braich B."/>
            <person name="Kosarev P."/>
            <person name="Mahmoud A."/>
            <person name="Hajiyev E."/>
            <person name="Babayeva S."/>
            <person name="Izzatullayeva V."/>
            <person name="Mammadov A."/>
            <person name="Mammadov A."/>
            <person name="Sharifova S."/>
            <person name="Ojaghi J."/>
            <person name="Eynullazada K."/>
            <person name="Bayramov B."/>
            <person name="Abdulazimova A."/>
            <person name="Shahmuradov I."/>
        </authorList>
    </citation>
    <scope>NUCLEOTIDE SEQUENCE [LARGE SCALE GENOMIC DNA]</scope>
    <source>
        <strain evidence="2">cv. AG2017</strain>
        <tissue evidence="1">Leaf</tissue>
    </source>
</reference>
<proteinExistence type="predicted"/>
<gene>
    <name evidence="1" type="ORF">CRG98_000995</name>
</gene>